<accession>A0A7W4PCP5</accession>
<gene>
    <name evidence="1" type="ORF">HLH34_02580</name>
</gene>
<dbReference type="Proteomes" id="UP000555756">
    <property type="component" value="Unassembled WGS sequence"/>
</dbReference>
<dbReference type="EMBL" id="JABEQF010000002">
    <property type="protein sequence ID" value="MBB2188850.1"/>
    <property type="molecule type" value="Genomic_DNA"/>
</dbReference>
<dbReference type="PIRSF" id="PIRSF015736">
    <property type="entry name" value="MI"/>
    <property type="match status" value="1"/>
</dbReference>
<keyword evidence="2" id="KW-1185">Reference proteome</keyword>
<comment type="caution">
    <text evidence="1">The sequence shown here is derived from an EMBL/GenBank/DDBJ whole genome shotgun (WGS) entry which is preliminary data.</text>
</comment>
<evidence type="ECO:0000313" key="2">
    <source>
        <dbReference type="Proteomes" id="UP000555756"/>
    </source>
</evidence>
<dbReference type="Gene3D" id="3.40.50.12500">
    <property type="match status" value="1"/>
</dbReference>
<dbReference type="PANTHER" id="PTHR40267:SF1">
    <property type="entry name" value="BLR3294 PROTEIN"/>
    <property type="match status" value="1"/>
</dbReference>
<sequence>MTQAPPLDLGVMDSALDGGLAARAALGVVVLATDQTLEHEFRFLLDGPTFPGVAFYVARVFNDADITPATLQAIGARLTDGAALLLPGCPLDVVAFGCTSATMVLGEDAVFAELRKARPGVACTTPITGALAAFAAFGACRIGLLTPYRPDINRRIAAYFAGRGVHIAATATFDRVDDRDAARISVADIEDAAARMARSGAVDALFVSCTSLRVAEAVERIERRIGLPVTSSNHAMAWHMLRLAGIADPRPGAGRLFRL</sequence>
<organism evidence="1 2">
    <name type="scientific">Gluconacetobacter azotocaptans</name>
    <dbReference type="NCBI Taxonomy" id="142834"/>
    <lineage>
        <taxon>Bacteria</taxon>
        <taxon>Pseudomonadati</taxon>
        <taxon>Pseudomonadota</taxon>
        <taxon>Alphaproteobacteria</taxon>
        <taxon>Acetobacterales</taxon>
        <taxon>Acetobacteraceae</taxon>
        <taxon>Gluconacetobacter</taxon>
    </lineage>
</organism>
<name>A0A7W4PCP5_9PROT</name>
<protein>
    <submittedName>
        <fullName evidence="1">Asp/Glu racemase</fullName>
    </submittedName>
</protein>
<dbReference type="InterPro" id="IPR026286">
    <property type="entry name" value="MaiA/AMDase"/>
</dbReference>
<dbReference type="Pfam" id="PF17645">
    <property type="entry name" value="Amdase"/>
    <property type="match status" value="1"/>
</dbReference>
<dbReference type="PANTHER" id="PTHR40267">
    <property type="entry name" value="BLR3294 PROTEIN"/>
    <property type="match status" value="1"/>
</dbReference>
<dbReference type="RefSeq" id="WP_183118051.1">
    <property type="nucleotide sequence ID" value="NZ_JABEQF010000002.1"/>
</dbReference>
<reference evidence="1 2" key="1">
    <citation type="submission" date="2020-04" db="EMBL/GenBank/DDBJ databases">
        <title>Description of novel Gluconacetobacter.</title>
        <authorList>
            <person name="Sombolestani A."/>
        </authorList>
    </citation>
    <scope>NUCLEOTIDE SEQUENCE [LARGE SCALE GENOMIC DNA]</scope>
    <source>
        <strain evidence="1 2">LMG 21311</strain>
    </source>
</reference>
<dbReference type="AlphaFoldDB" id="A0A7W4PCP5"/>
<evidence type="ECO:0000313" key="1">
    <source>
        <dbReference type="EMBL" id="MBB2188850.1"/>
    </source>
</evidence>
<proteinExistence type="predicted"/>
<dbReference type="InterPro" id="IPR053714">
    <property type="entry name" value="Iso_Racemase_Enz_sf"/>
</dbReference>